<evidence type="ECO:0000256" key="2">
    <source>
        <dbReference type="SAM" id="MobiDB-lite"/>
    </source>
</evidence>
<reference evidence="4 5" key="1">
    <citation type="submission" date="2017-03" db="EMBL/GenBank/DDBJ databases">
        <title>An alternative strategy for trypanosome survival in the mammalian bloodstream revealed through genome and transcriptome analysis of the ubiquitous bovine parasite Trypanosoma (Megatrypanum) theileri.</title>
        <authorList>
            <person name="Kelly S."/>
            <person name="Ivens A."/>
            <person name="Mott A."/>
            <person name="O'Neill E."/>
            <person name="Emms D."/>
            <person name="Macleod O."/>
            <person name="Voorheis P."/>
            <person name="Matthews J."/>
            <person name="Matthews K."/>
            <person name="Carrington M."/>
        </authorList>
    </citation>
    <scope>NUCLEOTIDE SEQUENCE [LARGE SCALE GENOMIC DNA]</scope>
    <source>
        <strain evidence="4">Edinburgh</strain>
    </source>
</reference>
<keyword evidence="5" id="KW-1185">Reference proteome</keyword>
<dbReference type="AlphaFoldDB" id="A0A1X0NQH6"/>
<dbReference type="PANTHER" id="PTHR37035:SF2">
    <property type="entry name" value="C3H1-TYPE DOMAIN-CONTAINING PROTEIN"/>
    <property type="match status" value="1"/>
</dbReference>
<keyword evidence="1" id="KW-0863">Zinc-finger</keyword>
<evidence type="ECO:0000313" key="4">
    <source>
        <dbReference type="EMBL" id="ORC86965.1"/>
    </source>
</evidence>
<dbReference type="Proteomes" id="UP000192257">
    <property type="component" value="Unassembled WGS sequence"/>
</dbReference>
<feature type="zinc finger region" description="C3H1-type" evidence="1">
    <location>
        <begin position="56"/>
        <end position="78"/>
    </location>
</feature>
<dbReference type="RefSeq" id="XP_028881031.1">
    <property type="nucleotide sequence ID" value="XM_029027527.1"/>
</dbReference>
<evidence type="ECO:0000313" key="5">
    <source>
        <dbReference type="Proteomes" id="UP000192257"/>
    </source>
</evidence>
<dbReference type="VEuPathDB" id="TriTrypDB:TM35_000241150"/>
<feature type="domain" description="C3H1-type" evidence="3">
    <location>
        <begin position="56"/>
        <end position="78"/>
    </location>
</feature>
<keyword evidence="1" id="KW-0862">Zinc</keyword>
<dbReference type="EMBL" id="NBCO01000024">
    <property type="protein sequence ID" value="ORC86965.1"/>
    <property type="molecule type" value="Genomic_DNA"/>
</dbReference>
<proteinExistence type="predicted"/>
<feature type="region of interest" description="Disordered" evidence="2">
    <location>
        <begin position="196"/>
        <end position="224"/>
    </location>
</feature>
<sequence>MGGTKGRRGTPKYLLSAEDTPEGTFAVIDPLSQRLFVPQTSMIDTLAMHRAGVPSLCRLYLQGRCRQGNSCFQAHADANVVQQLREVALKEPTCCEKHGAKSDTTGVPKDVMVIVTENNDQGCLLRTTLAYVTMTKGLRALLKRHLPEDDSAESVVVVPLSSLCRLHGSGPCCRFGHECNFVHLCRDLIAEFKNRENESDHENVTTSQALTTPPSLTLPPPPPPPPLLLQVTDASPVVLSPSQSNTKNLTVQNEPTLFMGISPVQFASSQSIFLGKHTGNGVVSLSGTPKLSTSPALSRSYNSTSLGIVWRHNPYGGTSSASSVVET</sequence>
<protein>
    <recommendedName>
        <fullName evidence="3">C3H1-type domain-containing protein</fullName>
    </recommendedName>
</protein>
<dbReference type="PANTHER" id="PTHR37035">
    <property type="entry name" value="C3H1-TYPE DOMAIN-CONTAINING PROTEIN-RELATED"/>
    <property type="match status" value="1"/>
</dbReference>
<evidence type="ECO:0000259" key="3">
    <source>
        <dbReference type="PROSITE" id="PS50103"/>
    </source>
</evidence>
<evidence type="ECO:0000256" key="1">
    <source>
        <dbReference type="PROSITE-ProRule" id="PRU00723"/>
    </source>
</evidence>
<keyword evidence="1" id="KW-0479">Metal-binding</keyword>
<dbReference type="OrthoDB" id="270163at2759"/>
<gene>
    <name evidence="4" type="ORF">TM35_000241150</name>
</gene>
<comment type="caution">
    <text evidence="4">The sequence shown here is derived from an EMBL/GenBank/DDBJ whole genome shotgun (WGS) entry which is preliminary data.</text>
</comment>
<dbReference type="InterPro" id="IPR000571">
    <property type="entry name" value="Znf_CCCH"/>
</dbReference>
<dbReference type="GO" id="GO:0008270">
    <property type="term" value="F:zinc ion binding"/>
    <property type="evidence" value="ECO:0007669"/>
    <property type="project" value="UniProtKB-KW"/>
</dbReference>
<dbReference type="GeneID" id="39987307"/>
<dbReference type="PROSITE" id="PS50103">
    <property type="entry name" value="ZF_C3H1"/>
    <property type="match status" value="1"/>
</dbReference>
<organism evidence="4 5">
    <name type="scientific">Trypanosoma theileri</name>
    <dbReference type="NCBI Taxonomy" id="67003"/>
    <lineage>
        <taxon>Eukaryota</taxon>
        <taxon>Discoba</taxon>
        <taxon>Euglenozoa</taxon>
        <taxon>Kinetoplastea</taxon>
        <taxon>Metakinetoplastina</taxon>
        <taxon>Trypanosomatida</taxon>
        <taxon>Trypanosomatidae</taxon>
        <taxon>Trypanosoma</taxon>
    </lineage>
</organism>
<name>A0A1X0NQH6_9TRYP</name>
<dbReference type="InterPro" id="IPR053125">
    <property type="entry name" value="RNA-bd_mRNA_stabilization_reg"/>
</dbReference>
<accession>A0A1X0NQH6</accession>